<proteinExistence type="predicted"/>
<name>A0ABS8IW70_9BURK</name>
<evidence type="ECO:0000313" key="2">
    <source>
        <dbReference type="Proteomes" id="UP001198701"/>
    </source>
</evidence>
<accession>A0ABS8IW70</accession>
<dbReference type="Gene3D" id="1.20.1220.20">
    <property type="entry name" value="Uncharcterised protein PF01724"/>
    <property type="match status" value="1"/>
</dbReference>
<reference evidence="1 2" key="1">
    <citation type="submission" date="2021-11" db="EMBL/GenBank/DDBJ databases">
        <authorList>
            <person name="Huq M.A."/>
        </authorList>
    </citation>
    <scope>NUCLEOTIDE SEQUENCE [LARGE SCALE GENOMIC DNA]</scope>
    <source>
        <strain evidence="1 2">MAHUQ-52</strain>
    </source>
</reference>
<evidence type="ECO:0000313" key="1">
    <source>
        <dbReference type="EMBL" id="MCC6071479.1"/>
    </source>
</evidence>
<protein>
    <submittedName>
        <fullName evidence="1">DUF29 domain-containing protein</fullName>
    </submittedName>
</protein>
<sequence>MNQLTNRNPQGPPGATDYQSDFLAWVERQAALMRAGQFSELDREHLLEELESMGSNEHHELRSRLIVLLAHLLKCRYQPQRKCRSWFSTLSEQRDQIALRLERSPSLRLYLDRYINAAYRSAVNRASLETGLAKSVFPATSPFSQGEVLDNDFIP</sequence>
<dbReference type="PANTHER" id="PTHR34235">
    <property type="entry name" value="SLR1203 PROTEIN-RELATED"/>
    <property type="match status" value="1"/>
</dbReference>
<gene>
    <name evidence="1" type="ORF">LMJ30_10965</name>
</gene>
<organism evidence="1 2">
    <name type="scientific">Massilia agrisoli</name>
    <dbReference type="NCBI Taxonomy" id="2892444"/>
    <lineage>
        <taxon>Bacteria</taxon>
        <taxon>Pseudomonadati</taxon>
        <taxon>Pseudomonadota</taxon>
        <taxon>Betaproteobacteria</taxon>
        <taxon>Burkholderiales</taxon>
        <taxon>Oxalobacteraceae</taxon>
        <taxon>Telluria group</taxon>
        <taxon>Massilia</taxon>
    </lineage>
</organism>
<dbReference type="Pfam" id="PF01724">
    <property type="entry name" value="DUF29"/>
    <property type="match status" value="1"/>
</dbReference>
<dbReference type="EMBL" id="JAJHPV010000013">
    <property type="protein sequence ID" value="MCC6071479.1"/>
    <property type="molecule type" value="Genomic_DNA"/>
</dbReference>
<dbReference type="Proteomes" id="UP001198701">
    <property type="component" value="Unassembled WGS sequence"/>
</dbReference>
<keyword evidence="2" id="KW-1185">Reference proteome</keyword>
<dbReference type="RefSeq" id="WP_229432390.1">
    <property type="nucleotide sequence ID" value="NZ_JAJHPV010000013.1"/>
</dbReference>
<dbReference type="InterPro" id="IPR002636">
    <property type="entry name" value="DUF29"/>
</dbReference>
<comment type="caution">
    <text evidence="1">The sequence shown here is derived from an EMBL/GenBank/DDBJ whole genome shotgun (WGS) entry which is preliminary data.</text>
</comment>